<evidence type="ECO:0000256" key="3">
    <source>
        <dbReference type="ARBA" id="ARBA00023125"/>
    </source>
</evidence>
<dbReference type="SUPFAM" id="SSF46785">
    <property type="entry name" value="Winged helix' DNA-binding domain"/>
    <property type="match status" value="1"/>
</dbReference>
<dbReference type="GO" id="GO:0003677">
    <property type="term" value="F:DNA binding"/>
    <property type="evidence" value="ECO:0007669"/>
    <property type="project" value="UniProtKB-KW"/>
</dbReference>
<proteinExistence type="inferred from homology"/>
<reference evidence="5 6" key="1">
    <citation type="submission" date="2020-08" db="EMBL/GenBank/DDBJ databases">
        <title>Sequencing the genomes of 1000 actinobacteria strains.</title>
        <authorList>
            <person name="Klenk H.-P."/>
        </authorList>
    </citation>
    <scope>NUCLEOTIDE SEQUENCE [LARGE SCALE GENOMIC DNA]</scope>
    <source>
        <strain evidence="5 6">DSM 45298</strain>
    </source>
</reference>
<keyword evidence="6" id="KW-1185">Reference proteome</keyword>
<dbReference type="Gene3D" id="6.10.140.850">
    <property type="match status" value="1"/>
</dbReference>
<organism evidence="5 6">
    <name type="scientific">Gordonia humi</name>
    <dbReference type="NCBI Taxonomy" id="686429"/>
    <lineage>
        <taxon>Bacteria</taxon>
        <taxon>Bacillati</taxon>
        <taxon>Actinomycetota</taxon>
        <taxon>Actinomycetes</taxon>
        <taxon>Mycobacteriales</taxon>
        <taxon>Gordoniaceae</taxon>
        <taxon>Gordonia</taxon>
    </lineage>
</organism>
<comment type="similarity">
    <text evidence="1">Belongs to the BlaI transcriptional regulatory family.</text>
</comment>
<dbReference type="EMBL" id="JACIFP010000001">
    <property type="protein sequence ID" value="MBB4133939.1"/>
    <property type="molecule type" value="Genomic_DNA"/>
</dbReference>
<keyword evidence="2" id="KW-0805">Transcription regulation</keyword>
<evidence type="ECO:0000313" key="6">
    <source>
        <dbReference type="Proteomes" id="UP000551501"/>
    </source>
</evidence>
<evidence type="ECO:0000256" key="1">
    <source>
        <dbReference type="ARBA" id="ARBA00011046"/>
    </source>
</evidence>
<dbReference type="InterPro" id="IPR005650">
    <property type="entry name" value="BlaI_family"/>
</dbReference>
<evidence type="ECO:0000256" key="4">
    <source>
        <dbReference type="ARBA" id="ARBA00023163"/>
    </source>
</evidence>
<keyword evidence="3" id="KW-0238">DNA-binding</keyword>
<evidence type="ECO:0000256" key="2">
    <source>
        <dbReference type="ARBA" id="ARBA00023015"/>
    </source>
</evidence>
<dbReference type="Proteomes" id="UP000551501">
    <property type="component" value="Unassembled WGS sequence"/>
</dbReference>
<dbReference type="Pfam" id="PF03965">
    <property type="entry name" value="Penicillinase_R"/>
    <property type="match status" value="1"/>
</dbReference>
<gene>
    <name evidence="5" type="ORF">BKA16_000491</name>
</gene>
<dbReference type="InterPro" id="IPR036390">
    <property type="entry name" value="WH_DNA-bd_sf"/>
</dbReference>
<comment type="caution">
    <text evidence="5">The sequence shown here is derived from an EMBL/GenBank/DDBJ whole genome shotgun (WGS) entry which is preliminary data.</text>
</comment>
<protein>
    <submittedName>
        <fullName evidence="5">Putative transcriptional regulator</fullName>
    </submittedName>
</protein>
<dbReference type="AlphaFoldDB" id="A0A840EY90"/>
<dbReference type="InterPro" id="IPR036388">
    <property type="entry name" value="WH-like_DNA-bd_sf"/>
</dbReference>
<accession>A0A840EY90</accession>
<sequence length="114" mass="12849">MMDVLWDRGPSSIRDIIASLPTTPAYTTIATVLQNLERKNLVGAHRRRRLVQYHARHDRDVHAANLMSQALASSRDHGASILHFVDRISAEDADLLRDYLQRTDPNADDTDTSS</sequence>
<dbReference type="Gene3D" id="1.10.10.10">
    <property type="entry name" value="Winged helix-like DNA-binding domain superfamily/Winged helix DNA-binding domain"/>
    <property type="match status" value="1"/>
</dbReference>
<name>A0A840EY90_9ACTN</name>
<keyword evidence="4" id="KW-0804">Transcription</keyword>
<evidence type="ECO:0000313" key="5">
    <source>
        <dbReference type="EMBL" id="MBB4133939.1"/>
    </source>
</evidence>
<dbReference type="GO" id="GO:0045892">
    <property type="term" value="P:negative regulation of DNA-templated transcription"/>
    <property type="evidence" value="ECO:0007669"/>
    <property type="project" value="InterPro"/>
</dbReference>